<dbReference type="RefSeq" id="WP_390363342.1">
    <property type="nucleotide sequence ID" value="NZ_JBHTKJ010000044.1"/>
</dbReference>
<evidence type="ECO:0000313" key="1">
    <source>
        <dbReference type="EMBL" id="MFD1039683.1"/>
    </source>
</evidence>
<proteinExistence type="predicted"/>
<reference evidence="2" key="1">
    <citation type="journal article" date="2019" name="Int. J. Syst. Evol. Microbiol.">
        <title>The Global Catalogue of Microorganisms (GCM) 10K type strain sequencing project: providing services to taxonomists for standard genome sequencing and annotation.</title>
        <authorList>
            <consortium name="The Broad Institute Genomics Platform"/>
            <consortium name="The Broad Institute Genome Sequencing Center for Infectious Disease"/>
            <person name="Wu L."/>
            <person name="Ma J."/>
        </authorList>
    </citation>
    <scope>NUCLEOTIDE SEQUENCE [LARGE SCALE GENOMIC DNA]</scope>
    <source>
        <strain evidence="2">CCUG 56754</strain>
    </source>
</reference>
<dbReference type="EMBL" id="JBHTKJ010000044">
    <property type="protein sequence ID" value="MFD1039683.1"/>
    <property type="molecule type" value="Genomic_DNA"/>
</dbReference>
<accession>A0ABW3LMS9</accession>
<organism evidence="1 2">
    <name type="scientific">Virgibacillus byunsanensis</name>
    <dbReference type="NCBI Taxonomy" id="570945"/>
    <lineage>
        <taxon>Bacteria</taxon>
        <taxon>Bacillati</taxon>
        <taxon>Bacillota</taxon>
        <taxon>Bacilli</taxon>
        <taxon>Bacillales</taxon>
        <taxon>Bacillaceae</taxon>
        <taxon>Virgibacillus</taxon>
    </lineage>
</organism>
<name>A0ABW3LMS9_9BACI</name>
<keyword evidence="2" id="KW-1185">Reference proteome</keyword>
<evidence type="ECO:0000313" key="2">
    <source>
        <dbReference type="Proteomes" id="UP001597040"/>
    </source>
</evidence>
<gene>
    <name evidence="1" type="ORF">ACFQ3N_14940</name>
</gene>
<dbReference type="PROSITE" id="PS51257">
    <property type="entry name" value="PROKAR_LIPOPROTEIN"/>
    <property type="match status" value="1"/>
</dbReference>
<comment type="caution">
    <text evidence="1">The sequence shown here is derived from an EMBL/GenBank/DDBJ whole genome shotgun (WGS) entry which is preliminary data.</text>
</comment>
<dbReference type="Proteomes" id="UP001597040">
    <property type="component" value="Unassembled WGS sequence"/>
</dbReference>
<sequence length="40" mass="4368">MYKLTFSVILTIFLAGCGFNPLDSDIVVESNENLTNAGIF</sequence>
<protein>
    <submittedName>
        <fullName evidence="1">Uncharacterized protein</fullName>
    </submittedName>
</protein>